<accession>C3ZER4</accession>
<dbReference type="PROSITE" id="PS00740">
    <property type="entry name" value="MAM_1"/>
    <property type="match status" value="1"/>
</dbReference>
<dbReference type="eggNOG" id="ENOG502QSMD">
    <property type="taxonomic scope" value="Eukaryota"/>
</dbReference>
<dbReference type="Pfam" id="PF00629">
    <property type="entry name" value="MAM"/>
    <property type="match status" value="1"/>
</dbReference>
<evidence type="ECO:0000259" key="1">
    <source>
        <dbReference type="PROSITE" id="PS50060"/>
    </source>
</evidence>
<protein>
    <recommendedName>
        <fullName evidence="1">MAM domain-containing protein</fullName>
    </recommendedName>
</protein>
<dbReference type="InterPro" id="IPR013320">
    <property type="entry name" value="ConA-like_dom_sf"/>
</dbReference>
<dbReference type="InterPro" id="IPR000998">
    <property type="entry name" value="MAM_dom"/>
</dbReference>
<feature type="domain" description="MAM" evidence="1">
    <location>
        <begin position="1"/>
        <end position="160"/>
    </location>
</feature>
<dbReference type="Gene3D" id="2.60.120.200">
    <property type="match status" value="1"/>
</dbReference>
<dbReference type="PANTHER" id="PTHR23282:SF101">
    <property type="entry name" value="MAM DOMAIN-CONTAINING PROTEIN"/>
    <property type="match status" value="1"/>
</dbReference>
<dbReference type="SMART" id="SM00137">
    <property type="entry name" value="MAM"/>
    <property type="match status" value="1"/>
</dbReference>
<dbReference type="InParanoid" id="C3ZER4"/>
<dbReference type="EMBL" id="GG666612">
    <property type="protein sequence ID" value="EEN49220.1"/>
    <property type="molecule type" value="Genomic_DNA"/>
</dbReference>
<name>C3ZER4_BRAFL</name>
<dbReference type="PROSITE" id="PS50060">
    <property type="entry name" value="MAM_2"/>
    <property type="match status" value="1"/>
</dbReference>
<dbReference type="PRINTS" id="PR00020">
    <property type="entry name" value="MAMDOMAIN"/>
</dbReference>
<dbReference type="InterPro" id="IPR051560">
    <property type="entry name" value="MAM_domain-containing"/>
</dbReference>
<dbReference type="AlphaFoldDB" id="C3ZER4"/>
<reference evidence="2" key="1">
    <citation type="journal article" date="2008" name="Nature">
        <title>The amphioxus genome and the evolution of the chordate karyotype.</title>
        <authorList>
            <consortium name="US DOE Joint Genome Institute (JGI-PGF)"/>
            <person name="Putnam N.H."/>
            <person name="Butts T."/>
            <person name="Ferrier D.E.K."/>
            <person name="Furlong R.F."/>
            <person name="Hellsten U."/>
            <person name="Kawashima T."/>
            <person name="Robinson-Rechavi M."/>
            <person name="Shoguchi E."/>
            <person name="Terry A."/>
            <person name="Yu J.-K."/>
            <person name="Benito-Gutierrez E.L."/>
            <person name="Dubchak I."/>
            <person name="Garcia-Fernandez J."/>
            <person name="Gibson-Brown J.J."/>
            <person name="Grigoriev I.V."/>
            <person name="Horton A.C."/>
            <person name="de Jong P.J."/>
            <person name="Jurka J."/>
            <person name="Kapitonov V.V."/>
            <person name="Kohara Y."/>
            <person name="Kuroki Y."/>
            <person name="Lindquist E."/>
            <person name="Lucas S."/>
            <person name="Osoegawa K."/>
            <person name="Pennacchio L.A."/>
            <person name="Salamov A.A."/>
            <person name="Satou Y."/>
            <person name="Sauka-Spengler T."/>
            <person name="Schmutz J."/>
            <person name="Shin-I T."/>
            <person name="Toyoda A."/>
            <person name="Bronner-Fraser M."/>
            <person name="Fujiyama A."/>
            <person name="Holland L.Z."/>
            <person name="Holland P.W.H."/>
            <person name="Satoh N."/>
            <person name="Rokhsar D.S."/>
        </authorList>
    </citation>
    <scope>NUCLEOTIDE SEQUENCE [LARGE SCALE GENOMIC DNA]</scope>
    <source>
        <strain evidence="2">S238N-H82</strain>
        <tissue evidence="2">Testes</tissue>
    </source>
</reference>
<dbReference type="CDD" id="cd06263">
    <property type="entry name" value="MAM"/>
    <property type="match status" value="1"/>
</dbReference>
<dbReference type="GO" id="GO:0016020">
    <property type="term" value="C:membrane"/>
    <property type="evidence" value="ECO:0007669"/>
    <property type="project" value="InterPro"/>
</dbReference>
<evidence type="ECO:0000313" key="2">
    <source>
        <dbReference type="EMBL" id="EEN49220.1"/>
    </source>
</evidence>
<gene>
    <name evidence="2" type="ORF">BRAFLDRAFT_209936</name>
</gene>
<dbReference type="SUPFAM" id="SSF49899">
    <property type="entry name" value="Concanavalin A-like lectins/glucanases"/>
    <property type="match status" value="1"/>
</dbReference>
<proteinExistence type="predicted"/>
<feature type="non-terminal residue" evidence="2">
    <location>
        <position position="1"/>
    </location>
</feature>
<organism>
    <name type="scientific">Branchiostoma floridae</name>
    <name type="common">Florida lancelet</name>
    <name type="synonym">Amphioxus</name>
    <dbReference type="NCBI Taxonomy" id="7739"/>
    <lineage>
        <taxon>Eukaryota</taxon>
        <taxon>Metazoa</taxon>
        <taxon>Chordata</taxon>
        <taxon>Cephalochordata</taxon>
        <taxon>Leptocardii</taxon>
        <taxon>Amphioxiformes</taxon>
        <taxon>Branchiostomatidae</taxon>
        <taxon>Branchiostoma</taxon>
    </lineage>
</organism>
<sequence>FDCAFDGDLCSYTADLTADFTWSMNSGATVSPDTGPSGDFPTGAGQYMFIESSTPQQAGDTARLISQEVDVQSLSCLHFSYHMFGINIGQLNVYFRTKTNAGLSLKVWSLTGNQLNEWKEGTIEITPQSLKVVFEGVRGNGELGDIAVDDIKLTDGNCPTGR</sequence>
<dbReference type="PANTHER" id="PTHR23282">
    <property type="entry name" value="APICAL ENDOSOMAL GLYCOPROTEIN PRECURSOR"/>
    <property type="match status" value="1"/>
</dbReference>